<protein>
    <submittedName>
        <fullName evidence="2">Uncharacterized protein</fullName>
    </submittedName>
</protein>
<evidence type="ECO:0000313" key="2">
    <source>
        <dbReference type="EMBL" id="BAK34414.1"/>
    </source>
</evidence>
<keyword evidence="1" id="KW-0812">Transmembrane</keyword>
<keyword evidence="1" id="KW-0472">Membrane</keyword>
<dbReference type="EMBL" id="AP012204">
    <property type="protein sequence ID" value="BAK34414.1"/>
    <property type="molecule type" value="Genomic_DNA"/>
</dbReference>
<accession>F5XQB4</accession>
<gene>
    <name evidence="2" type="ordered locus">MLP_14000</name>
</gene>
<name>F5XQB4_MICPN</name>
<organism evidence="2 3">
    <name type="scientific">Microlunatus phosphovorus (strain ATCC 700054 / DSM 10555 / JCM 9379 / NBRC 101784 / NCIMB 13414 / VKM Ac-1990 / NM-1)</name>
    <dbReference type="NCBI Taxonomy" id="1032480"/>
    <lineage>
        <taxon>Bacteria</taxon>
        <taxon>Bacillati</taxon>
        <taxon>Actinomycetota</taxon>
        <taxon>Actinomycetes</taxon>
        <taxon>Propionibacteriales</taxon>
        <taxon>Propionibacteriaceae</taxon>
        <taxon>Microlunatus</taxon>
    </lineage>
</organism>
<evidence type="ECO:0000256" key="1">
    <source>
        <dbReference type="SAM" id="Phobius"/>
    </source>
</evidence>
<dbReference type="KEGG" id="mph:MLP_14000"/>
<dbReference type="AlphaFoldDB" id="F5XQB4"/>
<dbReference type="STRING" id="1032480.MLP_14000"/>
<reference evidence="2 3" key="1">
    <citation type="submission" date="2011-05" db="EMBL/GenBank/DDBJ databases">
        <title>Whole genome sequence of Microlunatus phosphovorus NM-1.</title>
        <authorList>
            <person name="Hosoyama A."/>
            <person name="Sasaki K."/>
            <person name="Harada T."/>
            <person name="Igarashi R."/>
            <person name="Kawakoshi A."/>
            <person name="Sasagawa M."/>
            <person name="Fukada J."/>
            <person name="Nakamura S."/>
            <person name="Katano Y."/>
            <person name="Hanada S."/>
            <person name="Kamagata Y."/>
            <person name="Nakamura N."/>
            <person name="Yamazaki S."/>
            <person name="Fujita N."/>
        </authorList>
    </citation>
    <scope>NUCLEOTIDE SEQUENCE [LARGE SCALE GENOMIC DNA]</scope>
    <source>
        <strain evidence="3">ATCC 700054 / DSM 10555 / JCM 9379 / NBRC 101784 / NCIMB 13414 / VKM Ac-1990 / NM-1</strain>
    </source>
</reference>
<proteinExistence type="predicted"/>
<dbReference type="RefSeq" id="WP_013862297.1">
    <property type="nucleotide sequence ID" value="NC_015635.1"/>
</dbReference>
<dbReference type="HOGENOM" id="CLU_1388832_0_0_11"/>
<keyword evidence="3" id="KW-1185">Reference proteome</keyword>
<keyword evidence="1" id="KW-1133">Transmembrane helix</keyword>
<feature type="transmembrane region" description="Helical" evidence="1">
    <location>
        <begin position="128"/>
        <end position="152"/>
    </location>
</feature>
<feature type="transmembrane region" description="Helical" evidence="1">
    <location>
        <begin position="69"/>
        <end position="89"/>
    </location>
</feature>
<feature type="transmembrane region" description="Helical" evidence="1">
    <location>
        <begin position="101"/>
        <end position="121"/>
    </location>
</feature>
<dbReference type="Proteomes" id="UP000007947">
    <property type="component" value="Chromosome"/>
</dbReference>
<evidence type="ECO:0000313" key="3">
    <source>
        <dbReference type="Proteomes" id="UP000007947"/>
    </source>
</evidence>
<sequence>MKRSNLVPVVTGLVSDPDLAEVILGDLEELHAERARQGHPAAHWWLWYEFSRSVPALLLRRLREAPVRILLSALLGVLIMWTVGVLFALASPQTAGYSTVFYLAGHLVGGLATGAAIATVNRVAPLAAALWVIPCWILGAFLAVALTAVTASLDPASAPASAQISLAAAVPDLLAITGVVVGAVSIVVRPRPRTAY</sequence>
<feature type="transmembrane region" description="Helical" evidence="1">
    <location>
        <begin position="164"/>
        <end position="188"/>
    </location>
</feature>